<feature type="transmembrane region" description="Helical" evidence="5">
    <location>
        <begin position="121"/>
        <end position="144"/>
    </location>
</feature>
<accession>A0A516H1P8</accession>
<evidence type="ECO:0000256" key="5">
    <source>
        <dbReference type="RuleBase" id="RU361157"/>
    </source>
</evidence>
<dbReference type="PROSITE" id="PS51012">
    <property type="entry name" value="ABC_TM2"/>
    <property type="match status" value="1"/>
</dbReference>
<keyword evidence="8" id="KW-1185">Reference proteome</keyword>
<keyword evidence="5" id="KW-1003">Cell membrane</keyword>
<dbReference type="GO" id="GO:0043190">
    <property type="term" value="C:ATP-binding cassette (ABC) transporter complex"/>
    <property type="evidence" value="ECO:0007669"/>
    <property type="project" value="InterPro"/>
</dbReference>
<comment type="subcellular location">
    <subcellularLocation>
        <location evidence="5">Cell inner membrane</location>
        <topology evidence="5">Multi-pass membrane protein</topology>
    </subcellularLocation>
    <subcellularLocation>
        <location evidence="1">Membrane</location>
        <topology evidence="1">Multi-pass membrane protein</topology>
    </subcellularLocation>
</comment>
<evidence type="ECO:0000256" key="3">
    <source>
        <dbReference type="ARBA" id="ARBA00022989"/>
    </source>
</evidence>
<feature type="transmembrane region" description="Helical" evidence="5">
    <location>
        <begin position="43"/>
        <end position="61"/>
    </location>
</feature>
<sequence>MSTPLLAPKNLAPREYGPVNWLGLWTLYVKEVQRFLKVVTQTVLAPMVTTLLFFAVFALALGGAVRHIAGMPFVDFLAPGLIMMATTQNAFANTSSSIMISKVQGNIVDVLMPPISPGELLVAYALAGVTRGLLVAVAVAAAIFPFATIHVHDWFAALYFAVAGALILSLTGVIAGLWSQKFDHMAAVTNFVVTPLAFLSGTFYSVQALPPFWYAAAHANPFFFMIDGFRYGLTGHTDGDVLLGGLALGAVAVTLWLGCYALLKRGYRLRP</sequence>
<keyword evidence="2 5" id="KW-0812">Transmembrane</keyword>
<dbReference type="InterPro" id="IPR000412">
    <property type="entry name" value="ABC_2_transport"/>
</dbReference>
<keyword evidence="4 5" id="KW-0472">Membrane</keyword>
<comment type="caution">
    <text evidence="5">Lacks conserved residue(s) required for the propagation of feature annotation.</text>
</comment>
<dbReference type="InterPro" id="IPR052522">
    <property type="entry name" value="ABC-2_transport_permease"/>
</dbReference>
<dbReference type="KEGG" id="fer:FNB15_10610"/>
<dbReference type="PIRSF" id="PIRSF006648">
    <property type="entry name" value="DrrB"/>
    <property type="match status" value="1"/>
</dbReference>
<evidence type="ECO:0000259" key="6">
    <source>
        <dbReference type="PROSITE" id="PS51012"/>
    </source>
</evidence>
<gene>
    <name evidence="7" type="ORF">FNB15_10610</name>
</gene>
<evidence type="ECO:0000313" key="7">
    <source>
        <dbReference type="EMBL" id="QDO97694.1"/>
    </source>
</evidence>
<feature type="domain" description="ABC transmembrane type-2" evidence="6">
    <location>
        <begin position="37"/>
        <end position="266"/>
    </location>
</feature>
<dbReference type="GO" id="GO:0140359">
    <property type="term" value="F:ABC-type transporter activity"/>
    <property type="evidence" value="ECO:0007669"/>
    <property type="project" value="InterPro"/>
</dbReference>
<dbReference type="RefSeq" id="WP_144068675.1">
    <property type="nucleotide sequence ID" value="NZ_CP041636.1"/>
</dbReference>
<protein>
    <recommendedName>
        <fullName evidence="5">Transport permease protein</fullName>
    </recommendedName>
</protein>
<evidence type="ECO:0000256" key="2">
    <source>
        <dbReference type="ARBA" id="ARBA00022692"/>
    </source>
</evidence>
<keyword evidence="5" id="KW-0813">Transport</keyword>
<dbReference type="Pfam" id="PF01061">
    <property type="entry name" value="ABC2_membrane"/>
    <property type="match status" value="1"/>
</dbReference>
<feature type="transmembrane region" description="Helical" evidence="5">
    <location>
        <begin position="184"/>
        <end position="204"/>
    </location>
</feature>
<dbReference type="PANTHER" id="PTHR43332:SF2">
    <property type="entry name" value="INNER MEMBRANE TRANSPORT PERMEASE YADH"/>
    <property type="match status" value="1"/>
</dbReference>
<evidence type="ECO:0000256" key="1">
    <source>
        <dbReference type="ARBA" id="ARBA00004141"/>
    </source>
</evidence>
<keyword evidence="3 5" id="KW-1133">Transmembrane helix</keyword>
<dbReference type="InterPro" id="IPR047817">
    <property type="entry name" value="ABC2_TM_bact-type"/>
</dbReference>
<feature type="transmembrane region" description="Helical" evidence="5">
    <location>
        <begin position="156"/>
        <end position="178"/>
    </location>
</feature>
<feature type="transmembrane region" description="Helical" evidence="5">
    <location>
        <begin position="241"/>
        <end position="263"/>
    </location>
</feature>
<dbReference type="AlphaFoldDB" id="A0A516H1P8"/>
<proteinExistence type="inferred from homology"/>
<dbReference type="Proteomes" id="UP000317496">
    <property type="component" value="Chromosome"/>
</dbReference>
<comment type="similarity">
    <text evidence="5">Belongs to the ABC-2 integral membrane protein family.</text>
</comment>
<organism evidence="7 8">
    <name type="scientific">Ferrovibrio terrae</name>
    <dbReference type="NCBI Taxonomy" id="2594003"/>
    <lineage>
        <taxon>Bacteria</taxon>
        <taxon>Pseudomonadati</taxon>
        <taxon>Pseudomonadota</taxon>
        <taxon>Alphaproteobacteria</taxon>
        <taxon>Rhodospirillales</taxon>
        <taxon>Rhodospirillaceae</taxon>
        <taxon>Ferrovibrio</taxon>
    </lineage>
</organism>
<dbReference type="OrthoDB" id="9804001at2"/>
<name>A0A516H1P8_9PROT</name>
<dbReference type="PANTHER" id="PTHR43332">
    <property type="entry name" value="INNER MEMBRANE TRANSPORT PERMEASE YADH-RELATED"/>
    <property type="match status" value="1"/>
</dbReference>
<evidence type="ECO:0000256" key="4">
    <source>
        <dbReference type="ARBA" id="ARBA00023136"/>
    </source>
</evidence>
<reference evidence="7 8" key="1">
    <citation type="submission" date="2019-07" db="EMBL/GenBank/DDBJ databases">
        <title>Genome sequencing for Ferrovibrio sp. K5.</title>
        <authorList>
            <person name="Park S.-J."/>
        </authorList>
    </citation>
    <scope>NUCLEOTIDE SEQUENCE [LARGE SCALE GENOMIC DNA]</scope>
    <source>
        <strain evidence="7 8">K5</strain>
    </source>
</reference>
<dbReference type="EMBL" id="CP041636">
    <property type="protein sequence ID" value="QDO97694.1"/>
    <property type="molecule type" value="Genomic_DNA"/>
</dbReference>
<evidence type="ECO:0000313" key="8">
    <source>
        <dbReference type="Proteomes" id="UP000317496"/>
    </source>
</evidence>
<dbReference type="InterPro" id="IPR013525">
    <property type="entry name" value="ABC2_TM"/>
</dbReference>
<dbReference type="PRINTS" id="PR00164">
    <property type="entry name" value="ABC2TRNSPORT"/>
</dbReference>